<proteinExistence type="inferred from homology"/>
<dbReference type="GO" id="GO:0000723">
    <property type="term" value="P:telomere maintenance"/>
    <property type="evidence" value="ECO:0007669"/>
    <property type="project" value="TreeGrafter"/>
</dbReference>
<dbReference type="PIRSF" id="PIRSF011312">
    <property type="entry name" value="Cell_cycle_HUS1"/>
    <property type="match status" value="1"/>
</dbReference>
<gene>
    <name evidence="5" type="ORF">FA09DRAFT_327606</name>
</gene>
<organism evidence="5 6">
    <name type="scientific">Tilletiopsis washingtonensis</name>
    <dbReference type="NCBI Taxonomy" id="58919"/>
    <lineage>
        <taxon>Eukaryota</taxon>
        <taxon>Fungi</taxon>
        <taxon>Dikarya</taxon>
        <taxon>Basidiomycota</taxon>
        <taxon>Ustilaginomycotina</taxon>
        <taxon>Exobasidiomycetes</taxon>
        <taxon>Entylomatales</taxon>
        <taxon>Entylomatales incertae sedis</taxon>
        <taxon>Tilletiopsis</taxon>
    </lineage>
</organism>
<dbReference type="RefSeq" id="XP_025601173.1">
    <property type="nucleotide sequence ID" value="XM_025741459.1"/>
</dbReference>
<dbReference type="GO" id="GO:0030896">
    <property type="term" value="C:checkpoint clamp complex"/>
    <property type="evidence" value="ECO:0007669"/>
    <property type="project" value="InterPro"/>
</dbReference>
<comment type="subcellular location">
    <subcellularLocation>
        <location evidence="1">Nucleus</location>
    </subcellularLocation>
</comment>
<dbReference type="OrthoDB" id="337750at2759"/>
<keyword evidence="6" id="KW-1185">Reference proteome</keyword>
<evidence type="ECO:0000313" key="5">
    <source>
        <dbReference type="EMBL" id="PWO00895.1"/>
    </source>
</evidence>
<protein>
    <recommendedName>
        <fullName evidence="4">Checkpoint protein</fullName>
    </recommendedName>
</protein>
<evidence type="ECO:0000256" key="4">
    <source>
        <dbReference type="PIRNR" id="PIRNR011312"/>
    </source>
</evidence>
<sequence>MRLRVSFADAPTFLRMIQAVAKTSPKCIIRLSAAAVQIIVPGEALESMQIWSTVPVDAFFNADYRIESNFNNQINLEIATEPLLQALRSTGKDAADVTMRLAKRDRDPLLSFSIGNTTMNGARLEIVQEVLIRILKPADINRIQEPVSPVPDVHIFLPAKISKLRKVAERMHSLTADHILLSASRSGELKLAIEKDDCRVETTWKDCARPKGDDITQSDDDHPASHHFSVKLDMKSFMRLLSSNIVDASSIIACICEAHCAIFYVYIGDTSQRSSRGVMTFFLPGLDT</sequence>
<dbReference type="GO" id="GO:0035861">
    <property type="term" value="C:site of double-strand break"/>
    <property type="evidence" value="ECO:0007669"/>
    <property type="project" value="TreeGrafter"/>
</dbReference>
<comment type="similarity">
    <text evidence="2 4">Belongs to the HUS1 family.</text>
</comment>
<dbReference type="Proteomes" id="UP000245946">
    <property type="component" value="Unassembled WGS sequence"/>
</dbReference>
<accession>A0A316ZIP1</accession>
<dbReference type="STRING" id="58919.A0A316ZIP1"/>
<dbReference type="GO" id="GO:0000724">
    <property type="term" value="P:double-strand break repair via homologous recombination"/>
    <property type="evidence" value="ECO:0007669"/>
    <property type="project" value="TreeGrafter"/>
</dbReference>
<evidence type="ECO:0000256" key="2">
    <source>
        <dbReference type="ARBA" id="ARBA00005563"/>
    </source>
</evidence>
<dbReference type="GO" id="GO:0031573">
    <property type="term" value="P:mitotic intra-S DNA damage checkpoint signaling"/>
    <property type="evidence" value="ECO:0007669"/>
    <property type="project" value="TreeGrafter"/>
</dbReference>
<evidence type="ECO:0000256" key="1">
    <source>
        <dbReference type="ARBA" id="ARBA00004123"/>
    </source>
</evidence>
<dbReference type="EMBL" id="KZ819284">
    <property type="protein sequence ID" value="PWO00895.1"/>
    <property type="molecule type" value="Genomic_DNA"/>
</dbReference>
<dbReference type="InterPro" id="IPR016580">
    <property type="entry name" value="HUS1"/>
</dbReference>
<dbReference type="GO" id="GO:0006289">
    <property type="term" value="P:nucleotide-excision repair"/>
    <property type="evidence" value="ECO:0007669"/>
    <property type="project" value="TreeGrafter"/>
</dbReference>
<dbReference type="PANTHER" id="PTHR12900:SF0">
    <property type="entry name" value="CHECKPOINT PROTEIN"/>
    <property type="match status" value="1"/>
</dbReference>
<keyword evidence="3" id="KW-0539">Nucleus</keyword>
<evidence type="ECO:0000313" key="6">
    <source>
        <dbReference type="Proteomes" id="UP000245946"/>
    </source>
</evidence>
<dbReference type="AlphaFoldDB" id="A0A316ZIP1"/>
<evidence type="ECO:0000256" key="3">
    <source>
        <dbReference type="ARBA" id="ARBA00023242"/>
    </source>
</evidence>
<dbReference type="GO" id="GO:0033314">
    <property type="term" value="P:mitotic DNA replication checkpoint signaling"/>
    <property type="evidence" value="ECO:0007669"/>
    <property type="project" value="TreeGrafter"/>
</dbReference>
<reference evidence="5 6" key="1">
    <citation type="journal article" date="2018" name="Mol. Biol. Evol.">
        <title>Broad Genomic Sampling Reveals a Smut Pathogenic Ancestry of the Fungal Clade Ustilaginomycotina.</title>
        <authorList>
            <person name="Kijpornyongpan T."/>
            <person name="Mondo S.J."/>
            <person name="Barry K."/>
            <person name="Sandor L."/>
            <person name="Lee J."/>
            <person name="Lipzen A."/>
            <person name="Pangilinan J."/>
            <person name="LaButti K."/>
            <person name="Hainaut M."/>
            <person name="Henrissat B."/>
            <person name="Grigoriev I.V."/>
            <person name="Spatafora J.W."/>
            <person name="Aime M.C."/>
        </authorList>
    </citation>
    <scope>NUCLEOTIDE SEQUENCE [LARGE SCALE GENOMIC DNA]</scope>
    <source>
        <strain evidence="5 6">MCA 4186</strain>
    </source>
</reference>
<dbReference type="Gene3D" id="3.70.10.10">
    <property type="match status" value="1"/>
</dbReference>
<dbReference type="InterPro" id="IPR007150">
    <property type="entry name" value="HUS1/Mec3"/>
</dbReference>
<dbReference type="PANTHER" id="PTHR12900">
    <property type="entry name" value="MITOTIC AND DNA DAMAGE CHECKPOINT PROTEIN HUS1"/>
    <property type="match status" value="1"/>
</dbReference>
<dbReference type="GO" id="GO:0005730">
    <property type="term" value="C:nucleolus"/>
    <property type="evidence" value="ECO:0007669"/>
    <property type="project" value="InterPro"/>
</dbReference>
<name>A0A316ZIP1_9BASI</name>
<dbReference type="Pfam" id="PF04005">
    <property type="entry name" value="Hus1"/>
    <property type="match status" value="1"/>
</dbReference>
<dbReference type="GeneID" id="37269003"/>
<dbReference type="GO" id="GO:0044778">
    <property type="term" value="P:meiotic DNA integrity checkpoint signaling"/>
    <property type="evidence" value="ECO:0007669"/>
    <property type="project" value="TreeGrafter"/>
</dbReference>